<protein>
    <submittedName>
        <fullName evidence="9">ABC transporter permease</fullName>
    </submittedName>
</protein>
<keyword evidence="7 8" id="KW-0472">Membrane</keyword>
<keyword evidence="6 8" id="KW-1133">Transmembrane helix</keyword>
<evidence type="ECO:0000256" key="3">
    <source>
        <dbReference type="ARBA" id="ARBA00022475"/>
    </source>
</evidence>
<comment type="caution">
    <text evidence="9">The sequence shown here is derived from an EMBL/GenBank/DDBJ whole genome shotgun (WGS) entry which is preliminary data.</text>
</comment>
<feature type="transmembrane region" description="Helical" evidence="8">
    <location>
        <begin position="280"/>
        <end position="300"/>
    </location>
</feature>
<keyword evidence="2" id="KW-0813">Transport</keyword>
<evidence type="ECO:0000256" key="2">
    <source>
        <dbReference type="ARBA" id="ARBA00022448"/>
    </source>
</evidence>
<proteinExistence type="predicted"/>
<evidence type="ECO:0000256" key="7">
    <source>
        <dbReference type="ARBA" id="ARBA00023136"/>
    </source>
</evidence>
<name>A0ABX2PSA9_9RHOB</name>
<feature type="transmembrane region" description="Helical" evidence="8">
    <location>
        <begin position="174"/>
        <end position="199"/>
    </location>
</feature>
<evidence type="ECO:0000256" key="1">
    <source>
        <dbReference type="ARBA" id="ARBA00004651"/>
    </source>
</evidence>
<feature type="transmembrane region" description="Helical" evidence="8">
    <location>
        <begin position="249"/>
        <end position="268"/>
    </location>
</feature>
<dbReference type="RefSeq" id="WP_176866037.1">
    <property type="nucleotide sequence ID" value="NZ_JABXWT010000008.1"/>
</dbReference>
<dbReference type="CDD" id="cd06579">
    <property type="entry name" value="TM_PBP1_transp_AraH_like"/>
    <property type="match status" value="1"/>
</dbReference>
<keyword evidence="10" id="KW-1185">Reference proteome</keyword>
<evidence type="ECO:0000313" key="9">
    <source>
        <dbReference type="EMBL" id="NVO57026.1"/>
    </source>
</evidence>
<evidence type="ECO:0000256" key="8">
    <source>
        <dbReference type="SAM" id="Phobius"/>
    </source>
</evidence>
<dbReference type="EMBL" id="JABXWT010000008">
    <property type="protein sequence ID" value="NVO57026.1"/>
    <property type="molecule type" value="Genomic_DNA"/>
</dbReference>
<organism evidence="9 10">
    <name type="scientific">Ruegeria haliotis</name>
    <dbReference type="NCBI Taxonomy" id="2747601"/>
    <lineage>
        <taxon>Bacteria</taxon>
        <taxon>Pseudomonadati</taxon>
        <taxon>Pseudomonadota</taxon>
        <taxon>Alphaproteobacteria</taxon>
        <taxon>Rhodobacterales</taxon>
        <taxon>Roseobacteraceae</taxon>
        <taxon>Ruegeria</taxon>
    </lineage>
</organism>
<feature type="transmembrane region" description="Helical" evidence="8">
    <location>
        <begin position="23"/>
        <end position="45"/>
    </location>
</feature>
<dbReference type="Proteomes" id="UP000630805">
    <property type="component" value="Unassembled WGS sequence"/>
</dbReference>
<feature type="transmembrane region" description="Helical" evidence="8">
    <location>
        <begin position="135"/>
        <end position="154"/>
    </location>
</feature>
<feature type="transmembrane region" description="Helical" evidence="8">
    <location>
        <begin position="306"/>
        <end position="324"/>
    </location>
</feature>
<evidence type="ECO:0000256" key="4">
    <source>
        <dbReference type="ARBA" id="ARBA00022519"/>
    </source>
</evidence>
<evidence type="ECO:0000256" key="6">
    <source>
        <dbReference type="ARBA" id="ARBA00022989"/>
    </source>
</evidence>
<feature type="transmembrane region" description="Helical" evidence="8">
    <location>
        <begin position="57"/>
        <end position="77"/>
    </location>
</feature>
<dbReference type="PANTHER" id="PTHR32196">
    <property type="entry name" value="ABC TRANSPORTER PERMEASE PROTEIN YPHD-RELATED-RELATED"/>
    <property type="match status" value="1"/>
</dbReference>
<keyword evidence="5 8" id="KW-0812">Transmembrane</keyword>
<gene>
    <name evidence="9" type="ORF">HW561_14620</name>
</gene>
<evidence type="ECO:0000313" key="10">
    <source>
        <dbReference type="Proteomes" id="UP000630805"/>
    </source>
</evidence>
<reference evidence="9 10" key="1">
    <citation type="submission" date="2020-06" db="EMBL/GenBank/DDBJ databases">
        <authorList>
            <person name="Cao W.R."/>
        </authorList>
    </citation>
    <scope>NUCLEOTIDE SEQUENCE [LARGE SCALE GENOMIC DNA]</scope>
    <source>
        <strain evidence="9 10">B1Z28</strain>
    </source>
</reference>
<sequence length="329" mass="33903">MTDTGLTRGTTGAPLEAKAEKDWFELAVAAALPMAIALLALFFYIKAPVFMTVNNWIAISVQVSALMTISIPFALLLMAGKIDLSVGSTLALCGVVAGLSFEPLGIAGAVLLTLAVGTVVGLINGVFVSSLGMSPIIVTLGTLTLIRGLAQWLAPNPIFGFPEEFLVIGYERVLGLPILTWIMLTVIALGVGVMALLPIGPQIVALGVNKRAAFLVGLRVKAIGIGLYAATGFFVAVAALMSISRINSAPAGTLGIGVELSVLTAVLLGGIPFTGGKGSVLRVVLGVWLLGMLSNGLILMNVPTELSLMTTGLVLIVAAGLDVLRSRRS</sequence>
<evidence type="ECO:0000256" key="5">
    <source>
        <dbReference type="ARBA" id="ARBA00022692"/>
    </source>
</evidence>
<keyword evidence="3" id="KW-1003">Cell membrane</keyword>
<feature type="transmembrane region" description="Helical" evidence="8">
    <location>
        <begin position="220"/>
        <end position="243"/>
    </location>
</feature>
<keyword evidence="4" id="KW-0997">Cell inner membrane</keyword>
<dbReference type="PANTHER" id="PTHR32196:SF21">
    <property type="entry name" value="ABC TRANSPORTER PERMEASE PROTEIN YPHD-RELATED"/>
    <property type="match status" value="1"/>
</dbReference>
<dbReference type="InterPro" id="IPR001851">
    <property type="entry name" value="ABC_transp_permease"/>
</dbReference>
<comment type="subcellular location">
    <subcellularLocation>
        <location evidence="1">Cell membrane</location>
        <topology evidence="1">Multi-pass membrane protein</topology>
    </subcellularLocation>
</comment>
<feature type="transmembrane region" description="Helical" evidence="8">
    <location>
        <begin position="84"/>
        <end position="101"/>
    </location>
</feature>
<dbReference type="Pfam" id="PF02653">
    <property type="entry name" value="BPD_transp_2"/>
    <property type="match status" value="1"/>
</dbReference>
<feature type="transmembrane region" description="Helical" evidence="8">
    <location>
        <begin position="107"/>
        <end position="128"/>
    </location>
</feature>
<accession>A0ABX2PSA9</accession>